<feature type="region of interest" description="Disordered" evidence="1">
    <location>
        <begin position="29"/>
        <end position="49"/>
    </location>
</feature>
<dbReference type="Proteomes" id="UP000269721">
    <property type="component" value="Unassembled WGS sequence"/>
</dbReference>
<proteinExistence type="predicted"/>
<gene>
    <name evidence="3" type="ORF">BDK51DRAFT_22636</name>
</gene>
<feature type="domain" description="Integrase zinc-binding" evidence="2">
    <location>
        <begin position="1"/>
        <end position="33"/>
    </location>
</feature>
<name>A0A4P9W8D6_9FUNG</name>
<accession>A0A4P9W8D6</accession>
<evidence type="ECO:0000313" key="4">
    <source>
        <dbReference type="Proteomes" id="UP000269721"/>
    </source>
</evidence>
<evidence type="ECO:0000313" key="3">
    <source>
        <dbReference type="EMBL" id="RKO87060.1"/>
    </source>
</evidence>
<evidence type="ECO:0000259" key="2">
    <source>
        <dbReference type="Pfam" id="PF17921"/>
    </source>
</evidence>
<dbReference type="EMBL" id="KZ997713">
    <property type="protein sequence ID" value="RKO87060.1"/>
    <property type="molecule type" value="Genomic_DNA"/>
</dbReference>
<dbReference type="Gene3D" id="1.10.340.70">
    <property type="match status" value="1"/>
</dbReference>
<dbReference type="InterPro" id="IPR041588">
    <property type="entry name" value="Integrase_H2C2"/>
</dbReference>
<protein>
    <recommendedName>
        <fullName evidence="2">Integrase zinc-binding domain-containing protein</fullName>
    </recommendedName>
</protein>
<dbReference type="OrthoDB" id="7692176at2759"/>
<organism evidence="3 4">
    <name type="scientific">Blyttiomyces helicus</name>
    <dbReference type="NCBI Taxonomy" id="388810"/>
    <lineage>
        <taxon>Eukaryota</taxon>
        <taxon>Fungi</taxon>
        <taxon>Fungi incertae sedis</taxon>
        <taxon>Chytridiomycota</taxon>
        <taxon>Chytridiomycota incertae sedis</taxon>
        <taxon>Chytridiomycetes</taxon>
        <taxon>Chytridiomycetes incertae sedis</taxon>
        <taxon>Blyttiomyces</taxon>
    </lineage>
</organism>
<dbReference type="AlphaFoldDB" id="A0A4P9W8D6"/>
<dbReference type="Pfam" id="PF17921">
    <property type="entry name" value="Integrase_H2C2"/>
    <property type="match status" value="1"/>
</dbReference>
<sequence length="49" mass="5777">MFRRLPSTYWWPGFEQVIRAYGGSCDSCQQSKRTQRAPQRYLNPLPIAD</sequence>
<evidence type="ECO:0000256" key="1">
    <source>
        <dbReference type="SAM" id="MobiDB-lite"/>
    </source>
</evidence>
<keyword evidence="4" id="KW-1185">Reference proteome</keyword>
<reference evidence="4" key="1">
    <citation type="journal article" date="2018" name="Nat. Microbiol.">
        <title>Leveraging single-cell genomics to expand the fungal tree of life.</title>
        <authorList>
            <person name="Ahrendt S.R."/>
            <person name="Quandt C.A."/>
            <person name="Ciobanu D."/>
            <person name="Clum A."/>
            <person name="Salamov A."/>
            <person name="Andreopoulos B."/>
            <person name="Cheng J.F."/>
            <person name="Woyke T."/>
            <person name="Pelin A."/>
            <person name="Henrissat B."/>
            <person name="Reynolds N.K."/>
            <person name="Benny G.L."/>
            <person name="Smith M.E."/>
            <person name="James T.Y."/>
            <person name="Grigoriev I.V."/>
        </authorList>
    </citation>
    <scope>NUCLEOTIDE SEQUENCE [LARGE SCALE GENOMIC DNA]</scope>
</reference>